<comment type="caution">
    <text evidence="1">The sequence shown here is derived from an EMBL/GenBank/DDBJ whole genome shotgun (WGS) entry which is preliminary data.</text>
</comment>
<reference evidence="1" key="1">
    <citation type="submission" date="2009-10" db="EMBL/GenBank/DDBJ databases">
        <title>Diversity of trophic interactions inside an arsenic-rich microbial ecosystem.</title>
        <authorList>
            <person name="Bertin P.N."/>
            <person name="Heinrich-Salmeron A."/>
            <person name="Pelletier E."/>
            <person name="Goulhen-Chollet F."/>
            <person name="Arsene-Ploetze F."/>
            <person name="Gallien S."/>
            <person name="Calteau A."/>
            <person name="Vallenet D."/>
            <person name="Casiot C."/>
            <person name="Chane-Woon-Ming B."/>
            <person name="Giloteaux L."/>
            <person name="Barakat M."/>
            <person name="Bonnefoy V."/>
            <person name="Bruneel O."/>
            <person name="Chandler M."/>
            <person name="Cleiss J."/>
            <person name="Duran R."/>
            <person name="Elbaz-Poulichet F."/>
            <person name="Fonknechten N."/>
            <person name="Lauga B."/>
            <person name="Mornico D."/>
            <person name="Ortet P."/>
            <person name="Schaeffer C."/>
            <person name="Siguier P."/>
            <person name="Alexander Thil Smith A."/>
            <person name="Van Dorsselaer A."/>
            <person name="Weissenbach J."/>
            <person name="Medigue C."/>
            <person name="Le Paslier D."/>
        </authorList>
    </citation>
    <scope>NUCLEOTIDE SEQUENCE</scope>
</reference>
<name>E6QHX4_9ZZZZ</name>
<dbReference type="AlphaFoldDB" id="E6QHX4"/>
<sequence>MRQVSLREFRTRGSKALLAVPPGETVLLSGQQGPAYFLVPVFGDVALEDRELRRAMAKSSLRENWTRAKAVEQGGMGAEEMEQEIDLEIDLEIDQVRSIRQRSKTE</sequence>
<protein>
    <submittedName>
        <fullName evidence="1">Uncharacterized protein</fullName>
    </submittedName>
</protein>
<organism evidence="1">
    <name type="scientific">mine drainage metagenome</name>
    <dbReference type="NCBI Taxonomy" id="410659"/>
    <lineage>
        <taxon>unclassified sequences</taxon>
        <taxon>metagenomes</taxon>
        <taxon>ecological metagenomes</taxon>
    </lineage>
</organism>
<dbReference type="EMBL" id="CABQ01000025">
    <property type="protein sequence ID" value="CBI06838.1"/>
    <property type="molecule type" value="Genomic_DNA"/>
</dbReference>
<accession>E6QHX4</accession>
<evidence type="ECO:0000313" key="1">
    <source>
        <dbReference type="EMBL" id="CBI06838.1"/>
    </source>
</evidence>
<proteinExistence type="predicted"/>
<gene>
    <name evidence="1" type="ORF">CARN6_0113</name>
</gene>